<dbReference type="Proteomes" id="UP000298663">
    <property type="component" value="Unassembled WGS sequence"/>
</dbReference>
<evidence type="ECO:0000313" key="2">
    <source>
        <dbReference type="EMBL" id="TKR67493.1"/>
    </source>
</evidence>
<organism evidence="2 3">
    <name type="scientific">Steinernema carpocapsae</name>
    <name type="common">Entomopathogenic nematode</name>
    <dbReference type="NCBI Taxonomy" id="34508"/>
    <lineage>
        <taxon>Eukaryota</taxon>
        <taxon>Metazoa</taxon>
        <taxon>Ecdysozoa</taxon>
        <taxon>Nematoda</taxon>
        <taxon>Chromadorea</taxon>
        <taxon>Rhabditida</taxon>
        <taxon>Tylenchina</taxon>
        <taxon>Panagrolaimomorpha</taxon>
        <taxon>Strongyloidoidea</taxon>
        <taxon>Steinernematidae</taxon>
        <taxon>Steinernema</taxon>
    </lineage>
</organism>
<proteinExistence type="predicted"/>
<evidence type="ECO:0000313" key="3">
    <source>
        <dbReference type="Proteomes" id="UP000298663"/>
    </source>
</evidence>
<dbReference type="EMBL" id="AZBU02000008">
    <property type="protein sequence ID" value="TKR67493.1"/>
    <property type="molecule type" value="Genomic_DNA"/>
</dbReference>
<feature type="region of interest" description="Disordered" evidence="1">
    <location>
        <begin position="1"/>
        <end position="88"/>
    </location>
</feature>
<protein>
    <submittedName>
        <fullName evidence="2">Uncharacterized protein</fullName>
    </submittedName>
</protein>
<reference evidence="2 3" key="2">
    <citation type="journal article" date="2019" name="G3 (Bethesda)">
        <title>Hybrid Assembly of the Genome of the Entomopathogenic Nematode Steinernema carpocapsae Identifies the X-Chromosome.</title>
        <authorList>
            <person name="Serra L."/>
            <person name="Macchietto M."/>
            <person name="Macias-Munoz A."/>
            <person name="McGill C.J."/>
            <person name="Rodriguez I.M."/>
            <person name="Rodriguez B."/>
            <person name="Murad R."/>
            <person name="Mortazavi A."/>
        </authorList>
    </citation>
    <scope>NUCLEOTIDE SEQUENCE [LARGE SCALE GENOMIC DNA]</scope>
    <source>
        <strain evidence="2 3">ALL</strain>
    </source>
</reference>
<reference evidence="2 3" key="1">
    <citation type="journal article" date="2015" name="Genome Biol.">
        <title>Comparative genomics of Steinernema reveals deeply conserved gene regulatory networks.</title>
        <authorList>
            <person name="Dillman A.R."/>
            <person name="Macchietto M."/>
            <person name="Porter C.F."/>
            <person name="Rogers A."/>
            <person name="Williams B."/>
            <person name="Antoshechkin I."/>
            <person name="Lee M.M."/>
            <person name="Goodwin Z."/>
            <person name="Lu X."/>
            <person name="Lewis E.E."/>
            <person name="Goodrich-Blair H."/>
            <person name="Stock S.P."/>
            <person name="Adams B.J."/>
            <person name="Sternberg P.W."/>
            <person name="Mortazavi A."/>
        </authorList>
    </citation>
    <scope>NUCLEOTIDE SEQUENCE [LARGE SCALE GENOMIC DNA]</scope>
    <source>
        <strain evidence="2 3">ALL</strain>
    </source>
</reference>
<gene>
    <name evidence="2" type="ORF">L596_023641</name>
</gene>
<comment type="caution">
    <text evidence="2">The sequence shown here is derived from an EMBL/GenBank/DDBJ whole genome shotgun (WGS) entry which is preliminary data.</text>
</comment>
<keyword evidence="3" id="KW-1185">Reference proteome</keyword>
<feature type="compositionally biased region" description="Basic and acidic residues" evidence="1">
    <location>
        <begin position="1"/>
        <end position="18"/>
    </location>
</feature>
<dbReference type="AlphaFoldDB" id="A0A4U5MF10"/>
<evidence type="ECO:0000256" key="1">
    <source>
        <dbReference type="SAM" id="MobiDB-lite"/>
    </source>
</evidence>
<accession>A0A4U5MF10</accession>
<name>A0A4U5MF10_STECR</name>
<sequence length="88" mass="9290">MDRSKRGEHARTQTHKEAASGGANEKVETVVERQIGGELSSSNSPPVESGAERPKRQALEAIGAAGNGLLPAAEEGKQESRTVQRLQA</sequence>